<organism evidence="4 5">
    <name type="scientific">Coccomyxa viridis</name>
    <dbReference type="NCBI Taxonomy" id="1274662"/>
    <lineage>
        <taxon>Eukaryota</taxon>
        <taxon>Viridiplantae</taxon>
        <taxon>Chlorophyta</taxon>
        <taxon>core chlorophytes</taxon>
        <taxon>Trebouxiophyceae</taxon>
        <taxon>Trebouxiophyceae incertae sedis</taxon>
        <taxon>Coccomyxaceae</taxon>
        <taxon>Coccomyxa</taxon>
    </lineage>
</organism>
<keyword evidence="2" id="KW-0067">ATP-binding</keyword>
<dbReference type="EMBL" id="CAXHTA020000004">
    <property type="protein sequence ID" value="CAL5220572.1"/>
    <property type="molecule type" value="Genomic_DNA"/>
</dbReference>
<dbReference type="InterPro" id="IPR027640">
    <property type="entry name" value="Kinesin-like_fam"/>
</dbReference>
<accession>A0ABP1FSW3</accession>
<evidence type="ECO:0000256" key="2">
    <source>
        <dbReference type="PROSITE-ProRule" id="PRU00283"/>
    </source>
</evidence>
<evidence type="ECO:0000313" key="4">
    <source>
        <dbReference type="EMBL" id="CAL5220572.1"/>
    </source>
</evidence>
<evidence type="ECO:0000259" key="3">
    <source>
        <dbReference type="PROSITE" id="PS50067"/>
    </source>
</evidence>
<evidence type="ECO:0000313" key="5">
    <source>
        <dbReference type="Proteomes" id="UP001497392"/>
    </source>
</evidence>
<dbReference type="InterPro" id="IPR036961">
    <property type="entry name" value="Kinesin_motor_dom_sf"/>
</dbReference>
<feature type="domain" description="Kinesin motor" evidence="3">
    <location>
        <begin position="14"/>
        <end position="247"/>
    </location>
</feature>
<dbReference type="PRINTS" id="PR00380">
    <property type="entry name" value="KINESINHEAVY"/>
</dbReference>
<name>A0ABP1FSW3_9CHLO</name>
<dbReference type="Gene3D" id="1.20.58.1980">
    <property type="match status" value="1"/>
</dbReference>
<dbReference type="Proteomes" id="UP001497392">
    <property type="component" value="Unassembled WGS sequence"/>
</dbReference>
<dbReference type="Pfam" id="PF00225">
    <property type="entry name" value="Kinesin"/>
    <property type="match status" value="1"/>
</dbReference>
<dbReference type="Gene3D" id="3.40.850.10">
    <property type="entry name" value="Kinesin motor domain"/>
    <property type="match status" value="1"/>
</dbReference>
<keyword evidence="2" id="KW-0547">Nucleotide-binding</keyword>
<sequence>MVPSDEVQSSHIFNLRAIARVRPPFAAEEIGCTACPLENTLEVVSQDGSSLHFNKFDKVHGFPDGASNTQADIFSDVQDIVLSTLEGLSGCVMVFGQTGSGKTYTLAGNLESNSTEEGLLSRSITHLAQGISKTSDGSQFKVYVSVVDTSTDSMTEHLRHGPSSPSLAVQQGEELRAIVLGALKVPTEEELVDLTEPGLARRIMASISMKPGSRRCHAFINLTVQRHLPGDTVMCGKLTILEVEGSEQEKMDVALAVPWLLQGVLGVENRMALIVCCSPAASDAEETISSLMYGTCAKAILWVKQAPAGSAADIENQQSAAAIQRIMQSFQASTKSIEESAKMREETARMKV</sequence>
<evidence type="ECO:0000256" key="1">
    <source>
        <dbReference type="ARBA" id="ARBA00023175"/>
    </source>
</evidence>
<dbReference type="PROSITE" id="PS50067">
    <property type="entry name" value="KINESIN_MOTOR_2"/>
    <property type="match status" value="1"/>
</dbReference>
<comment type="caution">
    <text evidence="4">The sequence shown here is derived from an EMBL/GenBank/DDBJ whole genome shotgun (WGS) entry which is preliminary data.</text>
</comment>
<gene>
    <name evidence="4" type="primary">g2610</name>
    <name evidence="4" type="ORF">VP750_LOCUS2231</name>
</gene>
<dbReference type="PANTHER" id="PTHR24115">
    <property type="entry name" value="KINESIN-RELATED"/>
    <property type="match status" value="1"/>
</dbReference>
<reference evidence="4 5" key="1">
    <citation type="submission" date="2024-06" db="EMBL/GenBank/DDBJ databases">
        <authorList>
            <person name="Kraege A."/>
            <person name="Thomma B."/>
        </authorList>
    </citation>
    <scope>NUCLEOTIDE SEQUENCE [LARGE SCALE GENOMIC DNA]</scope>
</reference>
<dbReference type="PANTHER" id="PTHR24115:SF9">
    <property type="entry name" value="KINESIN HEAVY CHAIN"/>
    <property type="match status" value="1"/>
</dbReference>
<comment type="similarity">
    <text evidence="2">Belongs to the TRAFAC class myosin-kinesin ATPase superfamily. Kinesin family.</text>
</comment>
<dbReference type="InterPro" id="IPR027417">
    <property type="entry name" value="P-loop_NTPase"/>
</dbReference>
<keyword evidence="1 2" id="KW-0505">Motor protein</keyword>
<dbReference type="SUPFAM" id="SSF52540">
    <property type="entry name" value="P-loop containing nucleoside triphosphate hydrolases"/>
    <property type="match status" value="1"/>
</dbReference>
<protein>
    <submittedName>
        <fullName evidence="4">G2610 protein</fullName>
    </submittedName>
</protein>
<feature type="binding site" evidence="2">
    <location>
        <begin position="96"/>
        <end position="103"/>
    </location>
    <ligand>
        <name>ATP</name>
        <dbReference type="ChEBI" id="CHEBI:30616"/>
    </ligand>
</feature>
<dbReference type="InterPro" id="IPR001752">
    <property type="entry name" value="Kinesin_motor_dom"/>
</dbReference>
<proteinExistence type="inferred from homology"/>
<dbReference type="SMART" id="SM00129">
    <property type="entry name" value="KISc"/>
    <property type="match status" value="1"/>
</dbReference>
<keyword evidence="5" id="KW-1185">Reference proteome</keyword>